<dbReference type="InterPro" id="IPR036388">
    <property type="entry name" value="WH-like_DNA-bd_sf"/>
</dbReference>
<dbReference type="GO" id="GO:0045727">
    <property type="term" value="P:positive regulation of translation"/>
    <property type="evidence" value="ECO:0007669"/>
    <property type="project" value="TreeGrafter"/>
</dbReference>
<dbReference type="RefSeq" id="XP_038777616.1">
    <property type="nucleotide sequence ID" value="XM_038921688.1"/>
</dbReference>
<dbReference type="KEGG" id="bnn:FOA43_001371"/>
<name>A0A875RX88_EENNA</name>
<dbReference type="Proteomes" id="UP000662931">
    <property type="component" value="Chromosome 1"/>
</dbReference>
<keyword evidence="1 2" id="KW-0694">RNA-binding</keyword>
<dbReference type="PROSITE" id="PS50961">
    <property type="entry name" value="HTH_LA"/>
    <property type="match status" value="1"/>
</dbReference>
<dbReference type="GeneID" id="62194772"/>
<evidence type="ECO:0000256" key="2">
    <source>
        <dbReference type="PROSITE-ProRule" id="PRU00332"/>
    </source>
</evidence>
<evidence type="ECO:0000256" key="1">
    <source>
        <dbReference type="ARBA" id="ARBA00022884"/>
    </source>
</evidence>
<protein>
    <recommendedName>
        <fullName evidence="4">HTH La-type RNA-binding domain-containing protein</fullName>
    </recommendedName>
</protein>
<dbReference type="GO" id="GO:0010494">
    <property type="term" value="C:cytoplasmic stress granule"/>
    <property type="evidence" value="ECO:0007669"/>
    <property type="project" value="TreeGrafter"/>
</dbReference>
<dbReference type="GO" id="GO:0003723">
    <property type="term" value="F:RNA binding"/>
    <property type="evidence" value="ECO:0007669"/>
    <property type="project" value="UniProtKB-UniRule"/>
</dbReference>
<feature type="domain" description="HTH La-type RNA-binding" evidence="4">
    <location>
        <begin position="277"/>
        <end position="367"/>
    </location>
</feature>
<dbReference type="OrthoDB" id="340227at2759"/>
<feature type="compositionally biased region" description="Polar residues" evidence="3">
    <location>
        <begin position="1"/>
        <end position="13"/>
    </location>
</feature>
<gene>
    <name evidence="5" type="ORF">FOA43_001371</name>
</gene>
<dbReference type="Gene3D" id="1.10.10.10">
    <property type="entry name" value="Winged helix-like DNA-binding domain superfamily/Winged helix DNA-binding domain"/>
    <property type="match status" value="1"/>
</dbReference>
<evidence type="ECO:0000313" key="6">
    <source>
        <dbReference type="Proteomes" id="UP000662931"/>
    </source>
</evidence>
<dbReference type="EMBL" id="CP064812">
    <property type="protein sequence ID" value="QPG74051.1"/>
    <property type="molecule type" value="Genomic_DNA"/>
</dbReference>
<feature type="region of interest" description="Disordered" evidence="3">
    <location>
        <begin position="49"/>
        <end position="86"/>
    </location>
</feature>
<dbReference type="PANTHER" id="PTHR22792">
    <property type="entry name" value="LUPUS LA PROTEIN-RELATED"/>
    <property type="match status" value="1"/>
</dbReference>
<dbReference type="Pfam" id="PF05383">
    <property type="entry name" value="La"/>
    <property type="match status" value="1"/>
</dbReference>
<reference evidence="5" key="1">
    <citation type="submission" date="2020-10" db="EMBL/GenBank/DDBJ databases">
        <authorList>
            <person name="Roach M.J.R."/>
        </authorList>
    </citation>
    <scope>NUCLEOTIDE SEQUENCE</scope>
    <source>
        <strain evidence="5">CBS 1945</strain>
    </source>
</reference>
<dbReference type="InterPro" id="IPR006630">
    <property type="entry name" value="La_HTH"/>
</dbReference>
<feature type="compositionally biased region" description="Basic and acidic residues" evidence="3">
    <location>
        <begin position="14"/>
        <end position="26"/>
    </location>
</feature>
<dbReference type="CDD" id="cd07323">
    <property type="entry name" value="LAM"/>
    <property type="match status" value="1"/>
</dbReference>
<dbReference type="GO" id="GO:0005829">
    <property type="term" value="C:cytosol"/>
    <property type="evidence" value="ECO:0007669"/>
    <property type="project" value="TreeGrafter"/>
</dbReference>
<dbReference type="InterPro" id="IPR036390">
    <property type="entry name" value="WH_DNA-bd_sf"/>
</dbReference>
<dbReference type="SUPFAM" id="SSF46785">
    <property type="entry name" value="Winged helix' DNA-binding domain"/>
    <property type="match status" value="1"/>
</dbReference>
<evidence type="ECO:0000256" key="3">
    <source>
        <dbReference type="SAM" id="MobiDB-lite"/>
    </source>
</evidence>
<dbReference type="InterPro" id="IPR045180">
    <property type="entry name" value="La_dom_prot"/>
</dbReference>
<feature type="region of interest" description="Disordered" evidence="3">
    <location>
        <begin position="1"/>
        <end position="29"/>
    </location>
</feature>
<evidence type="ECO:0000259" key="4">
    <source>
        <dbReference type="PROSITE" id="PS50961"/>
    </source>
</evidence>
<evidence type="ECO:0000313" key="5">
    <source>
        <dbReference type="EMBL" id="QPG74051.1"/>
    </source>
</evidence>
<dbReference type="PANTHER" id="PTHR22792:SF132">
    <property type="entry name" value="LA-RELATED PROTEIN 1"/>
    <property type="match status" value="1"/>
</dbReference>
<sequence length="383" mass="44033">MTEIRVSSTNQNGSKKDETQVLKDSKTVSVNTHLRRKPKWIPFKAEISMNSEDSESSSRRQKNLRVSAGSFTQQQKQQQLRGRRDCDHYQRDTWSRLPRGDKRKTYNNLVGRYKEIDKNLPRYNILNHSTNSESGENGSIDEFITPFTSLSRPTLSSSPSTPQYYQYYQYYPSLNVPMEPPLSAQSICSDGLYSSPQPYPWCDGSLAYPNHYGSPGYGYTGYPNYIGGGTVAPPYGYIVPMSSSSQESAKFFSPTLSSQFCYFDGLSTEKRNPTERPRSKESKSAKLARQLNYYFSVDNLCKDLYLREHMDDEGYVNLRFIFGFSKVKNLVGRDFNILRETARNMQQLQIVGDGRECKVRIKDGWEKWVTIAHPRKRPSRTVV</sequence>
<dbReference type="SMART" id="SM00715">
    <property type="entry name" value="LA"/>
    <property type="match status" value="1"/>
</dbReference>
<accession>A0A875RX88</accession>
<keyword evidence="6" id="KW-1185">Reference proteome</keyword>
<organism evidence="5 6">
    <name type="scientific">Eeniella nana</name>
    <name type="common">Yeast</name>
    <name type="synonym">Brettanomyces nanus</name>
    <dbReference type="NCBI Taxonomy" id="13502"/>
    <lineage>
        <taxon>Eukaryota</taxon>
        <taxon>Fungi</taxon>
        <taxon>Dikarya</taxon>
        <taxon>Ascomycota</taxon>
        <taxon>Saccharomycotina</taxon>
        <taxon>Pichiomycetes</taxon>
        <taxon>Pichiales</taxon>
        <taxon>Pichiaceae</taxon>
        <taxon>Brettanomyces</taxon>
    </lineage>
</organism>
<dbReference type="AlphaFoldDB" id="A0A875RX88"/>
<proteinExistence type="predicted"/>